<feature type="region of interest" description="Disordered" evidence="1">
    <location>
        <begin position="126"/>
        <end position="177"/>
    </location>
</feature>
<feature type="domain" description="DUF1279" evidence="3">
    <location>
        <begin position="197"/>
        <end position="319"/>
    </location>
</feature>
<reference evidence="4" key="1">
    <citation type="submission" date="2021-01" db="EMBL/GenBank/DDBJ databases">
        <authorList>
            <person name="Corre E."/>
            <person name="Pelletier E."/>
            <person name="Niang G."/>
            <person name="Scheremetjew M."/>
            <person name="Finn R."/>
            <person name="Kale V."/>
            <person name="Holt S."/>
            <person name="Cochrane G."/>
            <person name="Meng A."/>
            <person name="Brown T."/>
            <person name="Cohen L."/>
        </authorList>
    </citation>
    <scope>NUCLEOTIDE SEQUENCE</scope>
    <source>
        <strain evidence="4">10249 10 AB</strain>
    </source>
</reference>
<dbReference type="EMBL" id="HBIX01001478">
    <property type="protein sequence ID" value="CAE0708374.1"/>
    <property type="molecule type" value="Transcribed_RNA"/>
</dbReference>
<feature type="compositionally biased region" description="Low complexity" evidence="1">
    <location>
        <begin position="126"/>
        <end position="137"/>
    </location>
</feature>
<gene>
    <name evidence="4" type="ORF">PAUS00366_LOCUS1094</name>
</gene>
<keyword evidence="2" id="KW-0472">Membrane</keyword>
<dbReference type="PANTHER" id="PTHR21377:SF0">
    <property type="entry name" value="PROTEIN FAM210B, MITOCHONDRIAL"/>
    <property type="match status" value="1"/>
</dbReference>
<evidence type="ECO:0000313" key="4">
    <source>
        <dbReference type="EMBL" id="CAE0708374.1"/>
    </source>
</evidence>
<dbReference type="AlphaFoldDB" id="A0A7S4A9V8"/>
<feature type="region of interest" description="Disordered" evidence="1">
    <location>
        <begin position="338"/>
        <end position="373"/>
    </location>
</feature>
<feature type="transmembrane region" description="Helical" evidence="2">
    <location>
        <begin position="205"/>
        <end position="226"/>
    </location>
</feature>
<dbReference type="Pfam" id="PF06916">
    <property type="entry name" value="FAM210A-B_dom"/>
    <property type="match status" value="1"/>
</dbReference>
<feature type="compositionally biased region" description="Low complexity" evidence="1">
    <location>
        <begin position="152"/>
        <end position="168"/>
    </location>
</feature>
<keyword evidence="2" id="KW-0812">Transmembrane</keyword>
<dbReference type="InterPro" id="IPR045866">
    <property type="entry name" value="FAM210A/B-like"/>
</dbReference>
<dbReference type="InterPro" id="IPR009688">
    <property type="entry name" value="FAM210A/B-like_dom"/>
</dbReference>
<proteinExistence type="predicted"/>
<protein>
    <recommendedName>
        <fullName evidence="3">DUF1279 domain-containing protein</fullName>
    </recommendedName>
</protein>
<evidence type="ECO:0000256" key="1">
    <source>
        <dbReference type="SAM" id="MobiDB-lite"/>
    </source>
</evidence>
<sequence>MIHSKSVTTLRPAGCHRFAKRILSGVTGSSWKYARNSDCVQGASRRQQLHSFHTIGTTATGRYLTASGNRGCSSCCVTTSPRRQLPGIGTHSDYCTGNRNTTIKGSTSQWTLTSFGGHLQLLSSHRMSSTTSSSNLSDSKKGEGTTKDDKTGSSSNSNSPSNKRNTNTIEKNQNGSSDALEVATTAADDEVTPKKTSFKGMMKQYGPVFFGTYFTIYCSTVFGLFMSVQSGHLDVMYIISLITGSSSPTDPGGVADPETIEEAKSTVLSLVEFLESYTLTRPVAPMVEEYPSIGNFAIAWIATKFTEPIRFGATVAFTPTIARYLGYKKRVPPAIENAGPIDVVSSTTTNQKDVPPVASSDSEKKIGGSSPPQ</sequence>
<dbReference type="PANTHER" id="PTHR21377">
    <property type="entry name" value="PROTEIN FAM210B, MITOCHONDRIAL"/>
    <property type="match status" value="1"/>
</dbReference>
<name>A0A7S4A9V8_9STRA</name>
<organism evidence="4">
    <name type="scientific">Pseudo-nitzschia australis</name>
    <dbReference type="NCBI Taxonomy" id="44445"/>
    <lineage>
        <taxon>Eukaryota</taxon>
        <taxon>Sar</taxon>
        <taxon>Stramenopiles</taxon>
        <taxon>Ochrophyta</taxon>
        <taxon>Bacillariophyta</taxon>
        <taxon>Bacillariophyceae</taxon>
        <taxon>Bacillariophycidae</taxon>
        <taxon>Bacillariales</taxon>
        <taxon>Bacillariaceae</taxon>
        <taxon>Pseudo-nitzschia</taxon>
    </lineage>
</organism>
<dbReference type="GO" id="GO:0005739">
    <property type="term" value="C:mitochondrion"/>
    <property type="evidence" value="ECO:0007669"/>
    <property type="project" value="TreeGrafter"/>
</dbReference>
<accession>A0A7S4A9V8</accession>
<keyword evidence="2" id="KW-1133">Transmembrane helix</keyword>
<evidence type="ECO:0000259" key="3">
    <source>
        <dbReference type="Pfam" id="PF06916"/>
    </source>
</evidence>
<feature type="compositionally biased region" description="Basic and acidic residues" evidence="1">
    <location>
        <begin position="138"/>
        <end position="151"/>
    </location>
</feature>
<evidence type="ECO:0000256" key="2">
    <source>
        <dbReference type="SAM" id="Phobius"/>
    </source>
</evidence>